<comment type="subcellular location">
    <subcellularLocation>
        <location evidence="1">Cell membrane</location>
        <topology evidence="1">Multi-pass membrane protein</topology>
    </subcellularLocation>
</comment>
<feature type="transmembrane region" description="Helical" evidence="8">
    <location>
        <begin position="275"/>
        <end position="299"/>
    </location>
</feature>
<dbReference type="RefSeq" id="WP_199701334.1">
    <property type="nucleotide sequence ID" value="NZ_JAEMNV010000001.1"/>
</dbReference>
<dbReference type="Pfam" id="PF03176">
    <property type="entry name" value="MMPL"/>
    <property type="match status" value="2"/>
</dbReference>
<dbReference type="PANTHER" id="PTHR33406:SF11">
    <property type="entry name" value="MEMBRANE PROTEIN SCO6666-RELATED"/>
    <property type="match status" value="1"/>
</dbReference>
<protein>
    <submittedName>
        <fullName evidence="10">MMPL family transporter</fullName>
    </submittedName>
</protein>
<evidence type="ECO:0000256" key="3">
    <source>
        <dbReference type="ARBA" id="ARBA00022475"/>
    </source>
</evidence>
<name>A0A934NLT1_9NOCA</name>
<feature type="transmembrane region" description="Helical" evidence="8">
    <location>
        <begin position="232"/>
        <end position="254"/>
    </location>
</feature>
<feature type="transmembrane region" description="Helical" evidence="8">
    <location>
        <begin position="623"/>
        <end position="645"/>
    </location>
</feature>
<gene>
    <name evidence="10" type="ORF">JGU71_01695</name>
</gene>
<dbReference type="InterPro" id="IPR004869">
    <property type="entry name" value="MMPL_dom"/>
</dbReference>
<feature type="transmembrane region" description="Helical" evidence="8">
    <location>
        <begin position="311"/>
        <end position="334"/>
    </location>
</feature>
<dbReference type="GO" id="GO:0005886">
    <property type="term" value="C:plasma membrane"/>
    <property type="evidence" value="ECO:0007669"/>
    <property type="project" value="UniProtKB-SubCell"/>
</dbReference>
<feature type="region of interest" description="Disordered" evidence="7">
    <location>
        <begin position="700"/>
        <end position="723"/>
    </location>
</feature>
<dbReference type="PANTHER" id="PTHR33406">
    <property type="entry name" value="MEMBRANE PROTEIN MJ1562-RELATED"/>
    <property type="match status" value="1"/>
</dbReference>
<dbReference type="Proteomes" id="UP000655868">
    <property type="component" value="Unassembled WGS sequence"/>
</dbReference>
<feature type="domain" description="Membrane transport protein MMPL" evidence="9">
    <location>
        <begin position="481"/>
        <end position="689"/>
    </location>
</feature>
<dbReference type="SUPFAM" id="SSF82866">
    <property type="entry name" value="Multidrug efflux transporter AcrB transmembrane domain"/>
    <property type="match status" value="2"/>
</dbReference>
<feature type="transmembrane region" description="Helical" evidence="8">
    <location>
        <begin position="184"/>
        <end position="212"/>
    </location>
</feature>
<keyword evidence="4 8" id="KW-0812">Transmembrane</keyword>
<evidence type="ECO:0000256" key="7">
    <source>
        <dbReference type="SAM" id="MobiDB-lite"/>
    </source>
</evidence>
<organism evidence="10 11">
    <name type="scientific">Antrihabitans stalagmiti</name>
    <dbReference type="NCBI Taxonomy" id="2799499"/>
    <lineage>
        <taxon>Bacteria</taxon>
        <taxon>Bacillati</taxon>
        <taxon>Actinomycetota</taxon>
        <taxon>Actinomycetes</taxon>
        <taxon>Mycobacteriales</taxon>
        <taxon>Nocardiaceae</taxon>
        <taxon>Antrihabitans</taxon>
    </lineage>
</organism>
<reference evidence="10" key="1">
    <citation type="submission" date="2020-12" db="EMBL/GenBank/DDBJ databases">
        <title>Antrihabitans popcorni sp. nov. and Antrihabitans auranticaus sp. nov., isolated from a larva cave.</title>
        <authorList>
            <person name="Lee S.D."/>
            <person name="Kim I.S."/>
        </authorList>
    </citation>
    <scope>NUCLEOTIDE SEQUENCE</scope>
    <source>
        <strain evidence="10">YC3-6</strain>
    </source>
</reference>
<evidence type="ECO:0000313" key="11">
    <source>
        <dbReference type="Proteomes" id="UP000655868"/>
    </source>
</evidence>
<evidence type="ECO:0000256" key="1">
    <source>
        <dbReference type="ARBA" id="ARBA00004651"/>
    </source>
</evidence>
<evidence type="ECO:0000313" key="10">
    <source>
        <dbReference type="EMBL" id="MBJ8337588.1"/>
    </source>
</evidence>
<comment type="similarity">
    <text evidence="2">Belongs to the resistance-nodulation-cell division (RND) (TC 2.A.6) family. MmpL subfamily.</text>
</comment>
<evidence type="ECO:0000256" key="2">
    <source>
        <dbReference type="ARBA" id="ARBA00010157"/>
    </source>
</evidence>
<keyword evidence="6 8" id="KW-0472">Membrane</keyword>
<dbReference type="InterPro" id="IPR050545">
    <property type="entry name" value="Mycobact_MmpL"/>
</dbReference>
<keyword evidence="11" id="KW-1185">Reference proteome</keyword>
<proteinExistence type="inferred from homology"/>
<dbReference type="AlphaFoldDB" id="A0A934NLT1"/>
<keyword evidence="5 8" id="KW-1133">Transmembrane helix</keyword>
<dbReference type="EMBL" id="JAEMNV010000001">
    <property type="protein sequence ID" value="MBJ8337588.1"/>
    <property type="molecule type" value="Genomic_DNA"/>
</dbReference>
<keyword evidence="3" id="KW-1003">Cell membrane</keyword>
<feature type="transmembrane region" description="Helical" evidence="8">
    <location>
        <begin position="579"/>
        <end position="602"/>
    </location>
</feature>
<feature type="domain" description="Membrane transport protein MMPL" evidence="9">
    <location>
        <begin position="46"/>
        <end position="372"/>
    </location>
</feature>
<feature type="transmembrane region" description="Helical" evidence="8">
    <location>
        <begin position="651"/>
        <end position="675"/>
    </location>
</feature>
<feature type="transmembrane region" description="Helical" evidence="8">
    <location>
        <begin position="542"/>
        <end position="564"/>
    </location>
</feature>
<feature type="transmembrane region" description="Helical" evidence="8">
    <location>
        <begin position="516"/>
        <end position="535"/>
    </location>
</feature>
<evidence type="ECO:0000256" key="6">
    <source>
        <dbReference type="ARBA" id="ARBA00023136"/>
    </source>
</evidence>
<feature type="transmembrane region" description="Helical" evidence="8">
    <location>
        <begin position="372"/>
        <end position="391"/>
    </location>
</feature>
<dbReference type="Gene3D" id="1.20.1640.10">
    <property type="entry name" value="Multidrug efflux transporter AcrB transmembrane domain"/>
    <property type="match status" value="2"/>
</dbReference>
<comment type="caution">
    <text evidence="10">The sequence shown here is derived from an EMBL/GenBank/DDBJ whole genome shotgun (WGS) entry which is preliminary data.</text>
</comment>
<feature type="transmembrane region" description="Helical" evidence="8">
    <location>
        <begin position="12"/>
        <end position="32"/>
    </location>
</feature>
<evidence type="ECO:0000256" key="8">
    <source>
        <dbReference type="SAM" id="Phobius"/>
    </source>
</evidence>
<evidence type="ECO:0000259" key="9">
    <source>
        <dbReference type="Pfam" id="PF03176"/>
    </source>
</evidence>
<evidence type="ECO:0000256" key="4">
    <source>
        <dbReference type="ARBA" id="ARBA00022692"/>
    </source>
</evidence>
<accession>A0A934NLT1</accession>
<evidence type="ECO:0000256" key="5">
    <source>
        <dbReference type="ARBA" id="ARBA00022989"/>
    </source>
</evidence>
<sequence length="723" mass="77945">MFLAWGRFVYRARYGVIAVFVILVSVSGIYGLDLSKRLSQEGWFDDTSESVKGSKIADATFGRETDGDVIALYTAPEGKTVDDPEIRARAREHFERLLRDESALILKIDSYWDTGIQKLKDDSGKHAFASIGLRREGSVTLEDYNAIKGDLPIDGLTLQLAGVQPVVDALNEGMQQDIRRAEIIALPLVALLLYFVFGGVVAALLPVLIGGMTIIGSQGLMRLITNVIDVNAFATAVVTLVSLGLAIDYGLFVVSRFREEVAQGRSIEDAVARTVASAGRTVVFSASIIVVCLGGLLIYPHGVLKSVPYGAISSVVLAAGLSISVLPAVLGILGKRIDLLSWKRFSQTRTPEQIDAGFWSRLATWAMRRPKLIVFPIIIGLAALIVPFGGMEFGGLSERYLSPSDPARVAQQDFDRMFPQFRTEPLRLVVLGADNTQLGEIRAQASDIPGLTGRFEPTAATKDGVNVLEAGLVNKIDADVVIDRIRALPEPDGVQVLVAGIPALEYDSIRGLIKRLPWLVAILVAASLLLMYLAFRSIVLAIKAIVISALSLGATLGLLTWVFVDGHFSSLLNFTPGPIMFAVLIVIVTVVFGLSTDYEVFLMSRMVEAHDHGADTEEAIRYGIARTGGVITAAASILIVVTGAFAMSDLVLMKCLAIGMIAALLLDATIIRMLLVPAVMKMLGKWCWYGRISLHHKVNGEATPTARPSPDAQALPLGGRRPS</sequence>